<organism evidence="5 6">
    <name type="scientific">Elongatibacter sediminis</name>
    <dbReference type="NCBI Taxonomy" id="3119006"/>
    <lineage>
        <taxon>Bacteria</taxon>
        <taxon>Pseudomonadati</taxon>
        <taxon>Pseudomonadota</taxon>
        <taxon>Gammaproteobacteria</taxon>
        <taxon>Chromatiales</taxon>
        <taxon>Wenzhouxiangellaceae</taxon>
        <taxon>Elongatibacter</taxon>
    </lineage>
</organism>
<comment type="caution">
    <text evidence="5">The sequence shown here is derived from an EMBL/GenBank/DDBJ whole genome shotgun (WGS) entry which is preliminary data.</text>
</comment>
<proteinExistence type="inferred from homology"/>
<dbReference type="AlphaFoldDB" id="A0AAW9RA43"/>
<dbReference type="FunFam" id="3.40.630.30:FF:000064">
    <property type="entry name" value="GNAT family acetyltransferase"/>
    <property type="match status" value="1"/>
</dbReference>
<evidence type="ECO:0000259" key="4">
    <source>
        <dbReference type="PROSITE" id="PS51186"/>
    </source>
</evidence>
<dbReference type="InterPro" id="IPR016181">
    <property type="entry name" value="Acyl_CoA_acyltransferase"/>
</dbReference>
<protein>
    <submittedName>
        <fullName evidence="5">GNAT family N-acetyltransferase</fullName>
    </submittedName>
</protein>
<dbReference type="InterPro" id="IPR000182">
    <property type="entry name" value="GNAT_dom"/>
</dbReference>
<reference evidence="5 6" key="1">
    <citation type="submission" date="2024-02" db="EMBL/GenBank/DDBJ databases">
        <title>A novel Wenzhouxiangellaceae bacterium, isolated from coastal sediments.</title>
        <authorList>
            <person name="Du Z.-J."/>
            <person name="Ye Y.-Q."/>
            <person name="Zhang X.-Y."/>
        </authorList>
    </citation>
    <scope>NUCLEOTIDE SEQUENCE [LARGE SCALE GENOMIC DNA]</scope>
    <source>
        <strain evidence="5 6">CH-27</strain>
    </source>
</reference>
<dbReference type="Proteomes" id="UP001359886">
    <property type="component" value="Unassembled WGS sequence"/>
</dbReference>
<dbReference type="CDD" id="cd04301">
    <property type="entry name" value="NAT_SF"/>
    <property type="match status" value="1"/>
</dbReference>
<sequence>MSESSQLVIRQARAQDAPQILEFIIALAEYEKLRDEVVATVEDLEQTLFGPRPAAEVVIAERNGEPAGFALFFPSYSTFLARPGIYLEDLFVLPAQRGAGIGLALLRHLARLAVDRGCGRLDWSVLDWNEPAIGFYRRIGARGLDDWTQFRLDGESLTALAAGKD</sequence>
<dbReference type="SUPFAM" id="SSF55729">
    <property type="entry name" value="Acyl-CoA N-acyltransferases (Nat)"/>
    <property type="match status" value="1"/>
</dbReference>
<dbReference type="Pfam" id="PF00583">
    <property type="entry name" value="Acetyltransf_1"/>
    <property type="match status" value="1"/>
</dbReference>
<comment type="similarity">
    <text evidence="1">Belongs to the acetyltransferase family.</text>
</comment>
<dbReference type="GO" id="GO:0008080">
    <property type="term" value="F:N-acetyltransferase activity"/>
    <property type="evidence" value="ECO:0007669"/>
    <property type="project" value="TreeGrafter"/>
</dbReference>
<dbReference type="PANTHER" id="PTHR10545:SF29">
    <property type="entry name" value="GH14572P-RELATED"/>
    <property type="match status" value="1"/>
</dbReference>
<feature type="domain" description="N-acetyltransferase" evidence="4">
    <location>
        <begin position="7"/>
        <end position="165"/>
    </location>
</feature>
<evidence type="ECO:0000256" key="1">
    <source>
        <dbReference type="ARBA" id="ARBA00008694"/>
    </source>
</evidence>
<dbReference type="InterPro" id="IPR051016">
    <property type="entry name" value="Diverse_Substrate_AcTransf"/>
</dbReference>
<dbReference type="PANTHER" id="PTHR10545">
    <property type="entry name" value="DIAMINE N-ACETYLTRANSFERASE"/>
    <property type="match status" value="1"/>
</dbReference>
<name>A0AAW9RA43_9GAMM</name>
<gene>
    <name evidence="5" type="ORF">V3330_03465</name>
</gene>
<dbReference type="Gene3D" id="3.40.630.30">
    <property type="match status" value="1"/>
</dbReference>
<evidence type="ECO:0000256" key="3">
    <source>
        <dbReference type="ARBA" id="ARBA00023315"/>
    </source>
</evidence>
<evidence type="ECO:0000313" key="6">
    <source>
        <dbReference type="Proteomes" id="UP001359886"/>
    </source>
</evidence>
<evidence type="ECO:0000256" key="2">
    <source>
        <dbReference type="ARBA" id="ARBA00022679"/>
    </source>
</evidence>
<keyword evidence="3" id="KW-0012">Acyltransferase</keyword>
<keyword evidence="6" id="KW-1185">Reference proteome</keyword>
<evidence type="ECO:0000313" key="5">
    <source>
        <dbReference type="EMBL" id="MEJ8566677.1"/>
    </source>
</evidence>
<accession>A0AAW9RA43</accession>
<dbReference type="PROSITE" id="PS51186">
    <property type="entry name" value="GNAT"/>
    <property type="match status" value="1"/>
</dbReference>
<dbReference type="RefSeq" id="WP_354693999.1">
    <property type="nucleotide sequence ID" value="NZ_JAZHOG010000002.1"/>
</dbReference>
<keyword evidence="2" id="KW-0808">Transferase</keyword>
<dbReference type="EMBL" id="JAZHOG010000002">
    <property type="protein sequence ID" value="MEJ8566677.1"/>
    <property type="molecule type" value="Genomic_DNA"/>
</dbReference>